<dbReference type="PANTHER" id="PTHR22789:SF0">
    <property type="entry name" value="3-OXO-TETRONATE 4-PHOSPHATE DECARBOXYLASE-RELATED"/>
    <property type="match status" value="1"/>
</dbReference>
<organism evidence="4 5">
    <name type="scientific">Candidatus Caccousia stercoris</name>
    <dbReference type="NCBI Taxonomy" id="2840723"/>
    <lineage>
        <taxon>Bacteria</taxon>
        <taxon>Bacillati</taxon>
        <taxon>Bacillota</taxon>
        <taxon>Clostridia</taxon>
        <taxon>Eubacteriales</taxon>
        <taxon>Oscillospiraceae</taxon>
        <taxon>Oscillospiraceae incertae sedis</taxon>
        <taxon>Candidatus Caccousia</taxon>
    </lineage>
</organism>
<dbReference type="GO" id="GO:0016832">
    <property type="term" value="F:aldehyde-lyase activity"/>
    <property type="evidence" value="ECO:0007669"/>
    <property type="project" value="TreeGrafter"/>
</dbReference>
<evidence type="ECO:0000256" key="2">
    <source>
        <dbReference type="ARBA" id="ARBA00023239"/>
    </source>
</evidence>
<dbReference type="Gene3D" id="3.40.225.10">
    <property type="entry name" value="Class II aldolase/adducin N-terminal domain"/>
    <property type="match status" value="1"/>
</dbReference>
<dbReference type="Proteomes" id="UP000824141">
    <property type="component" value="Unassembled WGS sequence"/>
</dbReference>
<proteinExistence type="predicted"/>
<dbReference type="SMART" id="SM01007">
    <property type="entry name" value="Aldolase_II"/>
    <property type="match status" value="1"/>
</dbReference>
<sequence>MCSQITHEGSFQKVNIVPVFFSIYQAIPFLQVYNKKQKKGADFLNISEIKDQICDVCHKMWQLGWVAANDGNVTAKLDDGTFLATPTGMSKSFITPDKLILINGQGEVLEAAEGLRPSSEIKMHLRCYEKRPDVNSVIHAHPPGATGFAVAHRSMDMYNMIEDVAAIGSVPLTPYGTPSTSEVPDAIEPYLDEHDVMLLENHGALAVGSDVITAFYRMESLELWAKITINAIILGGSYDISRENVDKLIGLRKYYRITGRHPGYKKYPRREHGEPTDK</sequence>
<accession>A0A9D1K1X9</accession>
<evidence type="ECO:0000259" key="3">
    <source>
        <dbReference type="SMART" id="SM01007"/>
    </source>
</evidence>
<keyword evidence="2" id="KW-0456">Lyase</keyword>
<dbReference type="InterPro" id="IPR001303">
    <property type="entry name" value="Aldolase_II/adducin_N"/>
</dbReference>
<evidence type="ECO:0000313" key="5">
    <source>
        <dbReference type="Proteomes" id="UP000824141"/>
    </source>
</evidence>
<dbReference type="Pfam" id="PF00596">
    <property type="entry name" value="Aldolase_II"/>
    <property type="match status" value="1"/>
</dbReference>
<dbReference type="InterPro" id="IPR036409">
    <property type="entry name" value="Aldolase_II/adducin_N_sf"/>
</dbReference>
<reference evidence="4" key="2">
    <citation type="journal article" date="2021" name="PeerJ">
        <title>Extensive microbial diversity within the chicken gut microbiome revealed by metagenomics and culture.</title>
        <authorList>
            <person name="Gilroy R."/>
            <person name="Ravi A."/>
            <person name="Getino M."/>
            <person name="Pursley I."/>
            <person name="Horton D.L."/>
            <person name="Alikhan N.F."/>
            <person name="Baker D."/>
            <person name="Gharbi K."/>
            <person name="Hall N."/>
            <person name="Watson M."/>
            <person name="Adriaenssens E.M."/>
            <person name="Foster-Nyarko E."/>
            <person name="Jarju S."/>
            <person name="Secka A."/>
            <person name="Antonio M."/>
            <person name="Oren A."/>
            <person name="Chaudhuri R.R."/>
            <person name="La Ragione R."/>
            <person name="Hildebrand F."/>
            <person name="Pallen M.J."/>
        </authorList>
    </citation>
    <scope>NUCLEOTIDE SEQUENCE</scope>
    <source>
        <strain evidence="4">6086</strain>
    </source>
</reference>
<dbReference type="SUPFAM" id="SSF53639">
    <property type="entry name" value="AraD/HMP-PK domain-like"/>
    <property type="match status" value="1"/>
</dbReference>
<dbReference type="GO" id="GO:0005829">
    <property type="term" value="C:cytosol"/>
    <property type="evidence" value="ECO:0007669"/>
    <property type="project" value="TreeGrafter"/>
</dbReference>
<reference evidence="4" key="1">
    <citation type="submission" date="2020-10" db="EMBL/GenBank/DDBJ databases">
        <authorList>
            <person name="Gilroy R."/>
        </authorList>
    </citation>
    <scope>NUCLEOTIDE SEQUENCE</scope>
    <source>
        <strain evidence="4">6086</strain>
    </source>
</reference>
<dbReference type="GO" id="GO:0046872">
    <property type="term" value="F:metal ion binding"/>
    <property type="evidence" value="ECO:0007669"/>
    <property type="project" value="UniProtKB-KW"/>
</dbReference>
<keyword evidence="1" id="KW-0479">Metal-binding</keyword>
<dbReference type="EMBL" id="DVJM01000046">
    <property type="protein sequence ID" value="HIS78262.1"/>
    <property type="molecule type" value="Genomic_DNA"/>
</dbReference>
<feature type="domain" description="Class II aldolase/adducin N-terminal" evidence="3">
    <location>
        <begin position="51"/>
        <end position="229"/>
    </location>
</feature>
<dbReference type="InterPro" id="IPR050197">
    <property type="entry name" value="Aldolase_class_II_sugar_metab"/>
</dbReference>
<evidence type="ECO:0000256" key="1">
    <source>
        <dbReference type="ARBA" id="ARBA00022723"/>
    </source>
</evidence>
<evidence type="ECO:0000313" key="4">
    <source>
        <dbReference type="EMBL" id="HIS78262.1"/>
    </source>
</evidence>
<dbReference type="AlphaFoldDB" id="A0A9D1K1X9"/>
<dbReference type="PANTHER" id="PTHR22789">
    <property type="entry name" value="FUCULOSE PHOSPHATE ALDOLASE"/>
    <property type="match status" value="1"/>
</dbReference>
<comment type="caution">
    <text evidence="4">The sequence shown here is derived from an EMBL/GenBank/DDBJ whole genome shotgun (WGS) entry which is preliminary data.</text>
</comment>
<protein>
    <submittedName>
        <fullName evidence="4">Class II aldolase/adducin family protein</fullName>
    </submittedName>
</protein>
<dbReference type="GO" id="GO:0019323">
    <property type="term" value="P:pentose catabolic process"/>
    <property type="evidence" value="ECO:0007669"/>
    <property type="project" value="TreeGrafter"/>
</dbReference>
<name>A0A9D1K1X9_9FIRM</name>
<gene>
    <name evidence="4" type="ORF">IAD03_02715</name>
</gene>